<keyword evidence="1" id="KW-0472">Membrane</keyword>
<comment type="caution">
    <text evidence="2">The sequence shown here is derived from an EMBL/GenBank/DDBJ whole genome shotgun (WGS) entry which is preliminary data.</text>
</comment>
<evidence type="ECO:0000313" key="3">
    <source>
        <dbReference type="Proteomes" id="UP000789508"/>
    </source>
</evidence>
<reference evidence="2" key="1">
    <citation type="submission" date="2021-06" db="EMBL/GenBank/DDBJ databases">
        <authorList>
            <person name="Kallberg Y."/>
            <person name="Tangrot J."/>
            <person name="Rosling A."/>
        </authorList>
    </citation>
    <scope>NUCLEOTIDE SEQUENCE</scope>
    <source>
        <strain evidence="2">FL130A</strain>
    </source>
</reference>
<dbReference type="EMBL" id="CAJVPS010000116">
    <property type="protein sequence ID" value="CAG8453968.1"/>
    <property type="molecule type" value="Genomic_DNA"/>
</dbReference>
<proteinExistence type="predicted"/>
<keyword evidence="3" id="KW-1185">Reference proteome</keyword>
<keyword evidence="1" id="KW-0812">Transmembrane</keyword>
<keyword evidence="1" id="KW-1133">Transmembrane helix</keyword>
<protein>
    <submittedName>
        <fullName evidence="2">12713_t:CDS:1</fullName>
    </submittedName>
</protein>
<sequence>MDQNHDSMNEVKSKEYPKSSINSLVPPYFQKYEQEYTTIPLTDDYDGEVNLDESDINDKKSGFANNSSGFCDSAPSVQLGGKKRCCLKLLLLIISIILLISLFEKHSLHNRDRHFNSKPKFPWKGSTNFTFDPDLFKNFQLDINGYLTDGHVIISRSSKAKNVTIDTKILLSSPHLQDFVNVATYEDLATEKFSLIINSLSYEGMRQACIFVQVEIKFPKSLKNFGDLSFNTLNTKIATEDMEGLIFEKVKWTILDSYIQTDNLQARQINIYSNRQISGSYSVSDSLTFQTSNAKIDTIVDQLLLSNKINSPIKSIKLETTNSAIIGIYPYSESFEAHTTNGEIFLDIIEPDGKVALSKNHEIPNISLDTTNGRIGGSYYVDGEWHATTSNENIEVNIDLSKDDDASNDEKKITGQTTNGNIDMEVSDAYQGRFHLATTNGNTEIKEGHDIHYTIDRRQLKTGYKGNDDASNRNNELVLFNTNGMITLSFF</sequence>
<organism evidence="2 3">
    <name type="scientific">Ambispora leptoticha</name>
    <dbReference type="NCBI Taxonomy" id="144679"/>
    <lineage>
        <taxon>Eukaryota</taxon>
        <taxon>Fungi</taxon>
        <taxon>Fungi incertae sedis</taxon>
        <taxon>Mucoromycota</taxon>
        <taxon>Glomeromycotina</taxon>
        <taxon>Glomeromycetes</taxon>
        <taxon>Archaeosporales</taxon>
        <taxon>Ambisporaceae</taxon>
        <taxon>Ambispora</taxon>
    </lineage>
</organism>
<evidence type="ECO:0000313" key="2">
    <source>
        <dbReference type="EMBL" id="CAG8453968.1"/>
    </source>
</evidence>
<accession>A0A9N8VFY9</accession>
<feature type="transmembrane region" description="Helical" evidence="1">
    <location>
        <begin position="85"/>
        <end position="103"/>
    </location>
</feature>
<dbReference type="Proteomes" id="UP000789508">
    <property type="component" value="Unassembled WGS sequence"/>
</dbReference>
<dbReference type="AlphaFoldDB" id="A0A9N8VFY9"/>
<gene>
    <name evidence="2" type="ORF">ALEPTO_LOCUS1171</name>
</gene>
<dbReference type="OrthoDB" id="5570013at2759"/>
<evidence type="ECO:0000256" key="1">
    <source>
        <dbReference type="SAM" id="Phobius"/>
    </source>
</evidence>
<name>A0A9N8VFY9_9GLOM</name>